<proteinExistence type="predicted"/>
<reference evidence="1" key="2">
    <citation type="submission" date="2021-02" db="EMBL/GenBank/DDBJ databases">
        <title>Aspergillus puulaauensis MK2 genome sequence.</title>
        <authorList>
            <person name="Futagami T."/>
            <person name="Mori K."/>
            <person name="Kadooka C."/>
            <person name="Tanaka T."/>
        </authorList>
    </citation>
    <scope>NUCLEOTIDE SEQUENCE</scope>
    <source>
        <strain evidence="1">MK2</strain>
    </source>
</reference>
<evidence type="ECO:0000313" key="2">
    <source>
        <dbReference type="Proteomes" id="UP000654913"/>
    </source>
</evidence>
<dbReference type="KEGG" id="apuu:APUU_40362A"/>
<reference evidence="1" key="1">
    <citation type="submission" date="2021-01" db="EMBL/GenBank/DDBJ databases">
        <authorList>
            <consortium name="Aspergillus puulaauensis MK2 genome sequencing consortium"/>
            <person name="Kazuki M."/>
            <person name="Futagami T."/>
        </authorList>
    </citation>
    <scope>NUCLEOTIDE SEQUENCE</scope>
    <source>
        <strain evidence="1">MK2</strain>
    </source>
</reference>
<sequence length="322" mass="36917">MKMDSDTDGSGGALPNPILSLKLYRRCFKGRKQLFSQSDDAAANYFITNPVPHKHSNCWRPIFYRGDNPKYTPDATAIGRARRSAMWGTFRIWLGDGVQEVLDNKKRRQERRKAERKNKWRKIFGKKKRPVDVEEEKEVQGMVVMFRMQRTGFLTRSLELEVQGVRYRWSGTRMFATGFMKRFKGWSHSMKLIRMSDRALIATFEKDLIGSRRSIKTGGPPNKSKTTLGNLRIYDCPDNITSQPMHTQQDQLTSLMAHVDAATTMPSDIKDEKDLNPGGVHSGNLTEEAVVFTCWIAVEAEHRLRYKIPDLIEEIGEQIDGG</sequence>
<dbReference type="AlphaFoldDB" id="A0A7R8ANL7"/>
<dbReference type="OrthoDB" id="5313741at2759"/>
<dbReference type="GeneID" id="64973923"/>
<name>A0A7R8ANL7_9EURO</name>
<evidence type="ECO:0000313" key="1">
    <source>
        <dbReference type="EMBL" id="BCS23918.1"/>
    </source>
</evidence>
<organism evidence="1 2">
    <name type="scientific">Aspergillus puulaauensis</name>
    <dbReference type="NCBI Taxonomy" id="1220207"/>
    <lineage>
        <taxon>Eukaryota</taxon>
        <taxon>Fungi</taxon>
        <taxon>Dikarya</taxon>
        <taxon>Ascomycota</taxon>
        <taxon>Pezizomycotina</taxon>
        <taxon>Eurotiomycetes</taxon>
        <taxon>Eurotiomycetidae</taxon>
        <taxon>Eurotiales</taxon>
        <taxon>Aspergillaceae</taxon>
        <taxon>Aspergillus</taxon>
    </lineage>
</organism>
<keyword evidence="2" id="KW-1185">Reference proteome</keyword>
<gene>
    <name evidence="1" type="ORF">APUU_40362A</name>
</gene>
<accession>A0A7R8ANL7</accession>
<dbReference type="RefSeq" id="XP_041556112.1">
    <property type="nucleotide sequence ID" value="XM_041703425.1"/>
</dbReference>
<protein>
    <submittedName>
        <fullName evidence="1">Uncharacterized protein</fullName>
    </submittedName>
</protein>
<dbReference type="Proteomes" id="UP000654913">
    <property type="component" value="Chromosome 4"/>
</dbReference>
<dbReference type="EMBL" id="AP024446">
    <property type="protein sequence ID" value="BCS23918.1"/>
    <property type="molecule type" value="Genomic_DNA"/>
</dbReference>